<dbReference type="EMBL" id="BAABIB010000043">
    <property type="protein sequence ID" value="GAA5156983.1"/>
    <property type="molecule type" value="Genomic_DNA"/>
</dbReference>
<name>A0ABP9Q539_9PSEU</name>
<keyword evidence="2" id="KW-1185">Reference proteome</keyword>
<gene>
    <name evidence="1" type="ORF">GCM10023214_15750</name>
</gene>
<proteinExistence type="predicted"/>
<sequence>MPCAREGCSAELSPLQVKAGRPYCCSLCELLAAEFDRAEAMCRDQYTSPEAEALLTDAWTALVAAGDAFAEYRQAVQALSRLRALRDVS</sequence>
<evidence type="ECO:0000313" key="2">
    <source>
        <dbReference type="Proteomes" id="UP001500192"/>
    </source>
</evidence>
<protein>
    <submittedName>
        <fullName evidence="1">Uncharacterized protein</fullName>
    </submittedName>
</protein>
<evidence type="ECO:0000313" key="1">
    <source>
        <dbReference type="EMBL" id="GAA5156983.1"/>
    </source>
</evidence>
<organism evidence="1 2">
    <name type="scientific">Amycolatopsis dongchuanensis</name>
    <dbReference type="NCBI Taxonomy" id="1070866"/>
    <lineage>
        <taxon>Bacteria</taxon>
        <taxon>Bacillati</taxon>
        <taxon>Actinomycetota</taxon>
        <taxon>Actinomycetes</taxon>
        <taxon>Pseudonocardiales</taxon>
        <taxon>Pseudonocardiaceae</taxon>
        <taxon>Amycolatopsis</taxon>
    </lineage>
</organism>
<comment type="caution">
    <text evidence="1">The sequence shown here is derived from an EMBL/GenBank/DDBJ whole genome shotgun (WGS) entry which is preliminary data.</text>
</comment>
<reference evidence="2" key="1">
    <citation type="journal article" date="2019" name="Int. J. Syst. Evol. Microbiol.">
        <title>The Global Catalogue of Microorganisms (GCM) 10K type strain sequencing project: providing services to taxonomists for standard genome sequencing and annotation.</title>
        <authorList>
            <consortium name="The Broad Institute Genomics Platform"/>
            <consortium name="The Broad Institute Genome Sequencing Center for Infectious Disease"/>
            <person name="Wu L."/>
            <person name="Ma J."/>
        </authorList>
    </citation>
    <scope>NUCLEOTIDE SEQUENCE [LARGE SCALE GENOMIC DNA]</scope>
    <source>
        <strain evidence="2">JCM 18054</strain>
    </source>
</reference>
<dbReference type="Proteomes" id="UP001500192">
    <property type="component" value="Unassembled WGS sequence"/>
</dbReference>
<accession>A0ABP9Q539</accession>